<reference evidence="1 2" key="1">
    <citation type="submission" date="2021-03" db="EMBL/GenBank/DDBJ databases">
        <title>Genomic Encyclopedia of Type Strains, Phase IV (KMG-IV): sequencing the most valuable type-strain genomes for metagenomic binning, comparative biology and taxonomic classification.</title>
        <authorList>
            <person name="Goeker M."/>
        </authorList>
    </citation>
    <scope>NUCLEOTIDE SEQUENCE [LARGE SCALE GENOMIC DNA]</scope>
    <source>
        <strain evidence="1 2">DSM 6139</strain>
    </source>
</reference>
<dbReference type="SFLD" id="SFLDS00003">
    <property type="entry name" value="Haloacid_Dehalogenase"/>
    <property type="match status" value="1"/>
</dbReference>
<keyword evidence="2" id="KW-1185">Reference proteome</keyword>
<dbReference type="Pfam" id="PF08282">
    <property type="entry name" value="Hydrolase_3"/>
    <property type="match status" value="1"/>
</dbReference>
<name>A0ABS4FZR7_9CLOT</name>
<organism evidence="1 2">
    <name type="scientific">Youngiibacter multivorans</name>
    <dbReference type="NCBI Taxonomy" id="937251"/>
    <lineage>
        <taxon>Bacteria</taxon>
        <taxon>Bacillati</taxon>
        <taxon>Bacillota</taxon>
        <taxon>Clostridia</taxon>
        <taxon>Eubacteriales</taxon>
        <taxon>Clostridiaceae</taxon>
        <taxon>Youngiibacter</taxon>
    </lineage>
</organism>
<dbReference type="SFLD" id="SFLDG01140">
    <property type="entry name" value="C2.B:_Phosphomannomutase_and_P"/>
    <property type="match status" value="1"/>
</dbReference>
<evidence type="ECO:0000313" key="2">
    <source>
        <dbReference type="Proteomes" id="UP001519271"/>
    </source>
</evidence>
<comment type="caution">
    <text evidence="1">The sequence shown here is derived from an EMBL/GenBank/DDBJ whole genome shotgun (WGS) entry which is preliminary data.</text>
</comment>
<proteinExistence type="predicted"/>
<dbReference type="Gene3D" id="3.30.1240.10">
    <property type="match status" value="1"/>
</dbReference>
<dbReference type="NCBIfam" id="TIGR00099">
    <property type="entry name" value="Cof-subfamily"/>
    <property type="match status" value="1"/>
</dbReference>
<dbReference type="PANTHER" id="PTHR10000">
    <property type="entry name" value="PHOSPHOSERINE PHOSPHATASE"/>
    <property type="match status" value="1"/>
</dbReference>
<dbReference type="Gene3D" id="3.40.50.1000">
    <property type="entry name" value="HAD superfamily/HAD-like"/>
    <property type="match status" value="1"/>
</dbReference>
<dbReference type="NCBIfam" id="TIGR01484">
    <property type="entry name" value="HAD-SF-IIB"/>
    <property type="match status" value="1"/>
</dbReference>
<dbReference type="PANTHER" id="PTHR10000:SF55">
    <property type="entry name" value="5-AMINO-6-(5-PHOSPHO-D-RIBITYLAMINO)URACIL PHOSPHATASE YCSE"/>
    <property type="match status" value="1"/>
</dbReference>
<dbReference type="SUPFAM" id="SSF56784">
    <property type="entry name" value="HAD-like"/>
    <property type="match status" value="1"/>
</dbReference>
<dbReference type="RefSeq" id="WP_209457990.1">
    <property type="nucleotide sequence ID" value="NZ_JAGGKC010000001.1"/>
</dbReference>
<dbReference type="InterPro" id="IPR023214">
    <property type="entry name" value="HAD_sf"/>
</dbReference>
<dbReference type="Proteomes" id="UP001519271">
    <property type="component" value="Unassembled WGS sequence"/>
</dbReference>
<sequence>MRLFVTDLDGTLLDSEHRSTEFGMETLRKAIDAGIEICIASGRSYADIIGKISGYGISPYIISSNGASLHDKDGKKLMTTSIPIDEAAAAMKYLEDHSLEFEASTDEYTYVTQGSIDLLKQELEDLGKDSEKREQLYKDVLGLVLSQGNLKIVPTLDDILSSIDHANTISSISAYKHKIRSGMDYFSMNKNLLTFSSWKYNFEVTSSKASKGAALRRLCELKDISLDDVAAIGDNYNDTSMIRIAGIKGAMSNSVDQLLKIADYISDDNDHEGAAKFLIAVMEGIVTRKV</sequence>
<dbReference type="InterPro" id="IPR006379">
    <property type="entry name" value="HAD-SF_hydro_IIB"/>
</dbReference>
<evidence type="ECO:0000313" key="1">
    <source>
        <dbReference type="EMBL" id="MBP1917747.1"/>
    </source>
</evidence>
<dbReference type="EMBL" id="JAGGKC010000001">
    <property type="protein sequence ID" value="MBP1917747.1"/>
    <property type="molecule type" value="Genomic_DNA"/>
</dbReference>
<accession>A0ABS4FZR7</accession>
<dbReference type="InterPro" id="IPR000150">
    <property type="entry name" value="Cof"/>
</dbReference>
<protein>
    <submittedName>
        <fullName evidence="1">Cof subfamily protein (Haloacid dehalogenase superfamily)</fullName>
    </submittedName>
</protein>
<gene>
    <name evidence="1" type="ORF">J2Z34_000210</name>
</gene>
<dbReference type="InterPro" id="IPR036412">
    <property type="entry name" value="HAD-like_sf"/>
</dbReference>